<protein>
    <submittedName>
        <fullName evidence="2">DUF2243 domain-containing protein</fullName>
    </submittedName>
</protein>
<evidence type="ECO:0000256" key="1">
    <source>
        <dbReference type="SAM" id="Phobius"/>
    </source>
</evidence>
<feature type="transmembrane region" description="Helical" evidence="1">
    <location>
        <begin position="76"/>
        <end position="97"/>
    </location>
</feature>
<keyword evidence="1" id="KW-1133">Transmembrane helix</keyword>
<reference evidence="2 3" key="1">
    <citation type="journal article" date="2019" name="Int. J. Syst. Evol. Microbiol.">
        <title>The Global Catalogue of Microorganisms (GCM) 10K type strain sequencing project: providing services to taxonomists for standard genome sequencing and annotation.</title>
        <authorList>
            <consortium name="The Broad Institute Genomics Platform"/>
            <consortium name="The Broad Institute Genome Sequencing Center for Infectious Disease"/>
            <person name="Wu L."/>
            <person name="Ma J."/>
        </authorList>
    </citation>
    <scope>NUCLEOTIDE SEQUENCE [LARGE SCALE GENOMIC DNA]</scope>
    <source>
        <strain evidence="2 3">JCM 3146</strain>
    </source>
</reference>
<feature type="transmembrane region" description="Helical" evidence="1">
    <location>
        <begin position="145"/>
        <end position="165"/>
    </location>
</feature>
<keyword evidence="1" id="KW-0472">Membrane</keyword>
<dbReference type="InterPro" id="IPR018719">
    <property type="entry name" value="DUF2243_membrane"/>
</dbReference>
<name>A0ABN0VSI2_9ACTN</name>
<dbReference type="Proteomes" id="UP001501822">
    <property type="component" value="Unassembled WGS sequence"/>
</dbReference>
<organism evidence="2 3">
    <name type="scientific">Actinoallomurus spadix</name>
    <dbReference type="NCBI Taxonomy" id="79912"/>
    <lineage>
        <taxon>Bacteria</taxon>
        <taxon>Bacillati</taxon>
        <taxon>Actinomycetota</taxon>
        <taxon>Actinomycetes</taxon>
        <taxon>Streptosporangiales</taxon>
        <taxon>Thermomonosporaceae</taxon>
        <taxon>Actinoallomurus</taxon>
    </lineage>
</organism>
<dbReference type="Pfam" id="PF10002">
    <property type="entry name" value="DUF2243"/>
    <property type="match status" value="1"/>
</dbReference>
<feature type="transmembrane region" description="Helical" evidence="1">
    <location>
        <begin position="109"/>
        <end position="133"/>
    </location>
</feature>
<dbReference type="EMBL" id="BAAABM010000003">
    <property type="protein sequence ID" value="GAA0316239.1"/>
    <property type="molecule type" value="Genomic_DNA"/>
</dbReference>
<proteinExistence type="predicted"/>
<feature type="transmembrane region" description="Helical" evidence="1">
    <location>
        <begin position="21"/>
        <end position="41"/>
    </location>
</feature>
<sequence>MAAATGRTGANAGPASLQLPGIVLGVGLGGFVDGILLHQLLQWHHMLSSTDTDNIGVRFYDPRTVPGLRMNTVWDGLFHVVCWLAVLTGLAVLYSRVTHRRRRVWTSRVLWGWVLVGWGLFNLVEGIVDHQILGVHHVHAGPYQVWWDIGFLVLGAVLMAVGYLVKRTGTPFDPETGATGRPRAS</sequence>
<evidence type="ECO:0000313" key="2">
    <source>
        <dbReference type="EMBL" id="GAA0316239.1"/>
    </source>
</evidence>
<gene>
    <name evidence="2" type="ORF">GCM10010151_02800</name>
</gene>
<accession>A0ABN0VSI2</accession>
<evidence type="ECO:0000313" key="3">
    <source>
        <dbReference type="Proteomes" id="UP001501822"/>
    </source>
</evidence>
<keyword evidence="1" id="KW-0812">Transmembrane</keyword>
<keyword evidence="3" id="KW-1185">Reference proteome</keyword>
<dbReference type="RefSeq" id="WP_252808386.1">
    <property type="nucleotide sequence ID" value="NZ_BAAABM010000003.1"/>
</dbReference>
<comment type="caution">
    <text evidence="2">The sequence shown here is derived from an EMBL/GenBank/DDBJ whole genome shotgun (WGS) entry which is preliminary data.</text>
</comment>